<proteinExistence type="predicted"/>
<keyword evidence="3" id="KW-1185">Reference proteome</keyword>
<comment type="caution">
    <text evidence="2">The sequence shown here is derived from an EMBL/GenBank/DDBJ whole genome shotgun (WGS) entry which is preliminary data.</text>
</comment>
<sequence>MLIIPDQRSPWSDELMPSLYATVLQQLTYLISPLAAANSPDSQKLLFQTIGWDLEQIPGFSRVKLTQVLNTFAELKTRIETLSTTSEATLEELLTIAQDSRNLLRSLQDDLQGIIEPPSLPPPQFEQIGRDLIALLFTTYLRQWQPQLYAVAVIAELITFTDAQAESSVVVENRLLLRLPHSRPQVNLQRLGQFFRNPFAEVARVYHCIPSELGSETQTTAIRDRLLPRLAAIAEELNIGALPGIAEDDKSIFAGAVDNFGLKLGEDLITFIIAVNEQNQAIGATVAVSPPTPGNLGVVIAPFGPNANAELLLKQWLIRWQWTDTVTAFAIGFPGLDSSGQIIPGTPTWVTDSSPLPPEASATLQFIKLPNEEGCALLIGNPSETRLEVQQFQVTANFLLKGAPSAGEAPQTYRLIVDAGATSLVLGQFFALSWEQAEFNFSAGTSTFVVEGLRIASPALLESAIAGKLQLQFQQGNLDSNPESSYFDRNAPNADLRERIGINKAYLDHQCLVVAWQEEQVNYWLNRLVPNFLEKGNRSVSNALLRILFDWFSPNPIQKIRLDWEIAGSDRRFDLPGFSIQLPGTGQFSLLLGAGQAGEAQNSSRLNSANLVLTLEPGQVIKLQSNFAWQRPTGNVVERELQSDRPQEGPQTDQPLFSIELTTDRKTSICLASFTINQDILNPKLPTFLRDLKTPLSTLSTALEAAINPQDSNQKQEAIAVLRSRTNFNLSEFINQNNWRTLKLRLGQLTLPFLNQQGDVKQFIRLDSLKEVEVQLSKSTTNDEIPLEEIPIQFDALVQFGEIALKTSFTAKLNLRTLALSINHDEGIRLYGDIDELAKPQLPHLGLSWSFQGRNKHPDAATDPDLAKKVYIFTLVTQNYNYQLQQAPNTEFTLEYTAISKEPIRFKIRDFILSDKGISLSAEVTDDPVTLNSLDTRFRFRNTRLEIKENQISDFTLNGSGPLPPALVGEAIADISLQFKQVDRKKLALVTGSAELQMNKPLICQGTRFQFSVNALGLKFVDDGHYHLYFTLTGSAQFVPLPSDDSNGPLALLQLIRIDLVECPITGNARVLSQYVQFLINLPSPKTFSFLGCFEMEVKAIGFLPQAAVFGDDGAMMITGQLRFAQGVGDTPNPKPDYHTLLIGLPKPSDFKPRIHFKQLAVSLDFGAAFKLTGVVNFYDDDPNKTGFDGEGTLAIQGLPPIAASFAFLRVRRDEMSQWLRAWFIYIELRQVSFRVPVVELYLREIGLGFGYRFTLVSIKAADRENDLRRLIGELRKLSRTQGNLANRDQWAIDLEEPGQDPRWTIALRALIAQSSASVSPLEYDKVKEENLPCAYLFDAVIAFRSDLTFFMAVRGWLNTNYDSFVKNRDNLKEKPLFSGFALLSPRQKRFLAQVSSNPNGYLGDRPRLPDFIQKAVRNSQFAATLLVEPGLIHYELGWPNMLRWSDRLGPLLMEVRGGFIFRISRQNLVIGSSILARGQLRLDAEANLGFVGARVSAEVSVAFGARYIGVLRNYAQPKKLETAFYAAVGLEARIELSIEFWIRINLLFKKITKSFRLSTTIGFTAGVEFGLNNLEPGLSGSGTLAVSAMGHSLQLSVRFGLNEGALREAKEKTSEFLQMGLEATDVEGIPGVDRPRASVMSAGTTRRSVPAGPSSRAVGMSLTGTPSTVTTPVTSTSDSTASPTNPTEDEMSLTGIPSTVTTPATLTSNGSTTSPTNLIEDDTTDTTVVANDTSESVKPKFHAPDYITFVLETQAEQKEGGFVYFLLLPQGESSNQEFAHEQGFLPAPPKESSSEDFDLTLLEAISGLEKFQPSQAQVATEVGTWQSVSTNQITWRGNWASIVISNSEGESDEKETVEHQIAENGTLSKESVAGDDISLKEYLAYAFIFKQFGDSTQSLEALGDPELLPSSKSIEDPRVFSPSDNAYEAAVRGAIAQFQGSPYFKRDQQNSEYDRLLDRSLDSNTTIYSETGQVTSVNQTNGQSTPEAQKNQQALQLRGTIIQDMVADLRDYVAAVEQPDGSRDEGQGTEIIQRSVAFQMGLVFRVPKQNAPDWLLKLTDDSMTPTIHQRLGDQSLQDSEKRNVRTFNPSITRFSETPPRFERVHQLVDTNTIALGWNLSWDDTRVSTTSSANGQSLTQCQADPRHHLQHYEVRRTALNGFSNDNQDEIYTVTPCDLLHRESNQLIHLQPRFQVVDHFNQESAEEQAAIPPEGISYRYVITPVDFSGHRSNKPLVLFATRYPNTPPLVPTDGELVITYDAEELNISNKIPVWGDPGSGLSAKDLLAVWQPARCRIEWSDPPLPQRGPKVPINQYRLIFRRENTLPIGTYGLDNKTQGSRQTLLPTSNARQLSTDIVVEIDRTSIESIIITNDAGQDKEGKGTDIKLDDLKDENILPRADLSWRPEAWRVFLQTESWNGVSSALAPVRLRLQFEKPKTDKEKRFLEERRPAALEWILNHRFVFPVLPPKDHRDEKGDPTDDGTIPFPGDTTRIARFPMPLPERSLKFEPELSNIGYSPHPSGTRCLRHRWNIAPSSQPNYPLDLHAGYQLFRLDVDAHPDSVFDDVDQLPKAIRLTQDVQLIPNDELLLEPGDTLNPGQWEAWYPSTMRRLRNQERRQGANLALGAWSSWRESYLVWPTWLQWQEGQFVKTTERSDRLHGVLQRLIEIFSKNEQGSEEYIVDVQAVPPLQPCNFAAFTRSTASASDPYGWGILQQFGLSVTFSLRKADGKVLAGDELLPRITEALLQLRKEAENTPAAEIAEHLHIELLFQPGRSVELQSTGANPTALLAIVQLSLRPYPKQRLQYSTIMIRGFAGSQIDVEIELAGRWSLINQADSANGQQESSADKTKVDFKVTLPPSGVANLLLRSEILSGPKELPKFRIIKFTYDQSEKANEALTNLATEPDLNLSNLPSESVMTHKILVTDARTAYFATSPDNLANAFSQPPVPDTEGLSDTSQQWQRFKNYIESLNSNDPDLDPKQFKIAIPTDEAGLKQFLQEDFLGWSQRFFDFCGDINQTEVTTLDKPWVATAYPKTGSPTYAAPDDGGRITYDELIEDRYAHAYRYFAHPYGRYDLLLDSLRQSFALFSEALFPERSLPIPKVGGLDIVLHRTEPISMPLVLSSRRLDPVVPEGQSVVPGTTWEVIIARHLEQSLSERNQTLVRHLSFRQIAFTLLRRFSDRELSDDLEEVFGKRPVIQPVQTYPEREIAIPQEYPARPVEVRSTQEERLSLDLPARIGDFQQGAVVLQWQGLPFYYEHRLLLIAQSSTTVSAINKITQRDFEYQAPSPIGASLSAIDNDSLSNLRTRQVKLPLQRLWDSLPPAAKGRWAVEDPANASGEGRYYSSLPDLDVVYQFVELFSGNVEVQGEVFCDRKTQSSASDKSDFQHRQLGQRLLLNITAKQAPTTPPEDYYLTITLEQVTEQSLKCTYDLNQLSNADAALKQKLLNSTLSTLKIKNDLTINEVEKIVGIANGTAQEQEQDRKALQAIAADWMSEAPISITLPDSALSGLPDHLKQRVQTIDAPNSILVWEGGMTEVVRQQIKARAGSALLQNALKMLSDITPPPRPTQQDLPDALRERLEISLQALRWHGATPNNVEKLALRNLKVESQALDAKFKAAIDALIERAGDNRDTAAVTEVLLPIIQPTQLSVTGLLETAAADLPDELLIANALIRFQGLMTLTDLASLQTLYPDKRDRLALRRLYTTALNRGLNGRALYLRTRRGSAAPSPLIPLEPLLMPLP</sequence>
<dbReference type="Proteomes" id="UP000185557">
    <property type="component" value="Unassembled WGS sequence"/>
</dbReference>
<evidence type="ECO:0000313" key="2">
    <source>
        <dbReference type="EMBL" id="OKH44192.1"/>
    </source>
</evidence>
<name>A0A1U7IZ55_9CYAN</name>
<dbReference type="RefSeq" id="WP_139297187.1">
    <property type="nucleotide sequence ID" value="NZ_MRCG01000025.1"/>
</dbReference>
<evidence type="ECO:0000313" key="3">
    <source>
        <dbReference type="Proteomes" id="UP000185557"/>
    </source>
</evidence>
<evidence type="ECO:0000256" key="1">
    <source>
        <dbReference type="SAM" id="MobiDB-lite"/>
    </source>
</evidence>
<reference evidence="2 3" key="1">
    <citation type="submission" date="2016-11" db="EMBL/GenBank/DDBJ databases">
        <title>Draft Genome Sequences of Nine Cyanobacterial Strains from Diverse Habitats.</title>
        <authorList>
            <person name="Zhu T."/>
            <person name="Hou S."/>
            <person name="Lu X."/>
            <person name="Hess W.R."/>
        </authorList>
    </citation>
    <scope>NUCLEOTIDE SEQUENCE [LARGE SCALE GENOMIC DNA]</scope>
    <source>
        <strain evidence="2 3">NIES-30</strain>
    </source>
</reference>
<dbReference type="EMBL" id="MRCG01000025">
    <property type="protein sequence ID" value="OKH44192.1"/>
    <property type="molecule type" value="Genomic_DNA"/>
</dbReference>
<feature type="region of interest" description="Disordered" evidence="1">
    <location>
        <begin position="2468"/>
        <end position="2490"/>
    </location>
</feature>
<accession>A0A1U7IZ55</accession>
<organism evidence="2 3">
    <name type="scientific">Phormidium tenue NIES-30</name>
    <dbReference type="NCBI Taxonomy" id="549789"/>
    <lineage>
        <taxon>Bacteria</taxon>
        <taxon>Bacillati</taxon>
        <taxon>Cyanobacteriota</taxon>
        <taxon>Cyanophyceae</taxon>
        <taxon>Oscillatoriophycideae</taxon>
        <taxon>Oscillatoriales</taxon>
        <taxon>Oscillatoriaceae</taxon>
        <taxon>Phormidium</taxon>
    </lineage>
</organism>
<protein>
    <submittedName>
        <fullName evidence="2">Uncharacterized protein</fullName>
    </submittedName>
</protein>
<dbReference type="STRING" id="549789.NIES30_23115"/>
<feature type="compositionally biased region" description="Basic and acidic residues" evidence="1">
    <location>
        <begin position="2468"/>
        <end position="2478"/>
    </location>
</feature>
<gene>
    <name evidence="2" type="ORF">NIES30_23115</name>
</gene>
<dbReference type="OrthoDB" id="8166466at2"/>
<feature type="compositionally biased region" description="Polar residues" evidence="1">
    <location>
        <begin position="1696"/>
        <end position="1718"/>
    </location>
</feature>
<feature type="compositionally biased region" description="Low complexity" evidence="1">
    <location>
        <begin position="1662"/>
        <end position="1687"/>
    </location>
</feature>
<feature type="region of interest" description="Disordered" evidence="1">
    <location>
        <begin position="1629"/>
        <end position="1725"/>
    </location>
</feature>